<dbReference type="PANTHER" id="PTHR24171">
    <property type="entry name" value="ANKYRIN REPEAT DOMAIN-CONTAINING PROTEIN 39-RELATED"/>
    <property type="match status" value="1"/>
</dbReference>
<evidence type="ECO:0000256" key="2">
    <source>
        <dbReference type="ARBA" id="ARBA00023043"/>
    </source>
</evidence>
<gene>
    <name evidence="4" type="ORF">ISP19_04895</name>
</gene>
<dbReference type="EMBL" id="JADIKE010000029">
    <property type="protein sequence ID" value="MBM7124708.1"/>
    <property type="molecule type" value="Genomic_DNA"/>
</dbReference>
<keyword evidence="2 3" id="KW-0040">ANK repeat</keyword>
<protein>
    <submittedName>
        <fullName evidence="4">Ankyrin repeat domain-containing protein</fullName>
    </submittedName>
</protein>
<dbReference type="PROSITE" id="PS50297">
    <property type="entry name" value="ANK_REP_REGION"/>
    <property type="match status" value="1"/>
</dbReference>
<accession>A0ABS2K1S0</accession>
<organism evidence="4 5">
    <name type="scientific">Dyella flava</name>
    <dbReference type="NCBI Taxonomy" id="1920170"/>
    <lineage>
        <taxon>Bacteria</taxon>
        <taxon>Pseudomonadati</taxon>
        <taxon>Pseudomonadota</taxon>
        <taxon>Gammaproteobacteria</taxon>
        <taxon>Lysobacterales</taxon>
        <taxon>Rhodanobacteraceae</taxon>
        <taxon>Dyella</taxon>
    </lineage>
</organism>
<dbReference type="Pfam" id="PF12796">
    <property type="entry name" value="Ank_2"/>
    <property type="match status" value="1"/>
</dbReference>
<sequence>MDADGRSMLWHAAASGQLANLAECLSAGLDPSAGDKAGLTPLHVAAQNGHLEATAFLLLQGANANAHDKYGNGPLWTATHHACLAVATDANLKIVEALLQAGANPDHRNVSGRSPLDISIRSTKVRAVFERHDTGIQGEL</sequence>
<name>A0ABS2K1S0_9GAMM</name>
<dbReference type="InterPro" id="IPR002110">
    <property type="entry name" value="Ankyrin_rpt"/>
</dbReference>
<evidence type="ECO:0000313" key="5">
    <source>
        <dbReference type="Proteomes" id="UP001430149"/>
    </source>
</evidence>
<evidence type="ECO:0000256" key="3">
    <source>
        <dbReference type="PROSITE-ProRule" id="PRU00023"/>
    </source>
</evidence>
<keyword evidence="1" id="KW-0677">Repeat</keyword>
<dbReference type="PRINTS" id="PR01415">
    <property type="entry name" value="ANKYRIN"/>
</dbReference>
<dbReference type="Gene3D" id="1.25.40.20">
    <property type="entry name" value="Ankyrin repeat-containing domain"/>
    <property type="match status" value="1"/>
</dbReference>
<dbReference type="PROSITE" id="PS50088">
    <property type="entry name" value="ANK_REPEAT"/>
    <property type="match status" value="1"/>
</dbReference>
<dbReference type="SUPFAM" id="SSF48403">
    <property type="entry name" value="Ankyrin repeat"/>
    <property type="match status" value="1"/>
</dbReference>
<keyword evidence="5" id="KW-1185">Reference proteome</keyword>
<comment type="caution">
    <text evidence="4">The sequence shown here is derived from an EMBL/GenBank/DDBJ whole genome shotgun (WGS) entry which is preliminary data.</text>
</comment>
<evidence type="ECO:0000313" key="4">
    <source>
        <dbReference type="EMBL" id="MBM7124708.1"/>
    </source>
</evidence>
<evidence type="ECO:0000256" key="1">
    <source>
        <dbReference type="ARBA" id="ARBA00022737"/>
    </source>
</evidence>
<dbReference type="SMART" id="SM00248">
    <property type="entry name" value="ANK"/>
    <property type="match status" value="3"/>
</dbReference>
<reference evidence="4" key="1">
    <citation type="submission" date="2020-10" db="EMBL/GenBank/DDBJ databases">
        <title>Phylogeny of dyella-like bacteria.</title>
        <authorList>
            <person name="Fu J."/>
        </authorList>
    </citation>
    <scope>NUCLEOTIDE SEQUENCE</scope>
    <source>
        <strain evidence="4">DHOC52</strain>
    </source>
</reference>
<dbReference type="Proteomes" id="UP001430149">
    <property type="component" value="Unassembled WGS sequence"/>
</dbReference>
<proteinExistence type="predicted"/>
<feature type="repeat" description="ANK" evidence="3">
    <location>
        <begin position="37"/>
        <end position="69"/>
    </location>
</feature>
<dbReference type="InterPro" id="IPR036770">
    <property type="entry name" value="Ankyrin_rpt-contain_sf"/>
</dbReference>
<dbReference type="PANTHER" id="PTHR24171:SF9">
    <property type="entry name" value="ANKYRIN REPEAT DOMAIN-CONTAINING PROTEIN 39"/>
    <property type="match status" value="1"/>
</dbReference>
<dbReference type="RefSeq" id="WP_204680240.1">
    <property type="nucleotide sequence ID" value="NZ_BSNR01000011.1"/>
</dbReference>